<evidence type="ECO:0000313" key="16">
    <source>
        <dbReference type="Proteomes" id="UP000663855"/>
    </source>
</evidence>
<dbReference type="InterPro" id="IPR005024">
    <property type="entry name" value="Snf7_fam"/>
</dbReference>
<evidence type="ECO:0000256" key="6">
    <source>
        <dbReference type="ARBA" id="ARBA00023136"/>
    </source>
</evidence>
<dbReference type="PANTHER" id="PTHR22761">
    <property type="entry name" value="CHARGED MULTIVESICULAR BODY PROTEIN"/>
    <property type="match status" value="1"/>
</dbReference>
<dbReference type="GO" id="GO:0000815">
    <property type="term" value="C:ESCRT III complex"/>
    <property type="evidence" value="ECO:0007669"/>
    <property type="project" value="TreeGrafter"/>
</dbReference>
<dbReference type="GO" id="GO:0005771">
    <property type="term" value="C:multivesicular body"/>
    <property type="evidence" value="ECO:0007669"/>
    <property type="project" value="TreeGrafter"/>
</dbReference>
<comment type="similarity">
    <text evidence="2">Belongs to the SNF7 family.</text>
</comment>
<accession>A0A814FGA8</accession>
<sequence>MGGIFGRKSPKTSRQLEITEQDRAVLQLKQQRDLLNQNRRRIENQIDRGREVAKQLLKNGQQDRALLLLRKKKMLEMQLHKTEGILENVERMTHELEFAQVQATVVSSLRQGTDALKKMNELLKIDDIERLMEDSREAIEYQKEVSNLLAGGLNRVDEENIEAELEELIHAEEAREINRLPDVPENRQREHARKPVVSATRAKQRVLTEAD</sequence>
<evidence type="ECO:0000256" key="5">
    <source>
        <dbReference type="ARBA" id="ARBA00022927"/>
    </source>
</evidence>
<dbReference type="OrthoDB" id="441172at2759"/>
<keyword evidence="6" id="KW-0472">Membrane</keyword>
<keyword evidence="17" id="KW-1185">Reference proteome</keyword>
<evidence type="ECO:0008006" key="18">
    <source>
        <dbReference type="Google" id="ProtNLM"/>
    </source>
</evidence>
<feature type="coiled-coil region" evidence="7">
    <location>
        <begin position="18"/>
        <end position="92"/>
    </location>
</feature>
<dbReference type="EMBL" id="CAJNRF010004274">
    <property type="protein sequence ID" value="CAF2058002.1"/>
    <property type="molecule type" value="Genomic_DNA"/>
</dbReference>
<evidence type="ECO:0000313" key="10">
    <source>
        <dbReference type="EMBL" id="CAF1682837.1"/>
    </source>
</evidence>
<feature type="compositionally biased region" description="Basic and acidic residues" evidence="8">
    <location>
        <begin position="178"/>
        <end position="189"/>
    </location>
</feature>
<dbReference type="EMBL" id="CAJNOW010021119">
    <property type="protein sequence ID" value="CAF1682837.1"/>
    <property type="molecule type" value="Genomic_DNA"/>
</dbReference>
<dbReference type="Proteomes" id="UP000663842">
    <property type="component" value="Unassembled WGS sequence"/>
</dbReference>
<dbReference type="Proteomes" id="UP000663866">
    <property type="component" value="Unassembled WGS sequence"/>
</dbReference>
<evidence type="ECO:0000313" key="9">
    <source>
        <dbReference type="EMBL" id="CAF0985338.1"/>
    </source>
</evidence>
<comment type="caution">
    <text evidence="9">The sequence shown here is derived from an EMBL/GenBank/DDBJ whole genome shotgun (WGS) entry which is preliminary data.</text>
</comment>
<dbReference type="Proteomes" id="UP000663887">
    <property type="component" value="Unassembled WGS sequence"/>
</dbReference>
<name>A0A814FGA8_9BILA</name>
<evidence type="ECO:0000256" key="8">
    <source>
        <dbReference type="SAM" id="MobiDB-lite"/>
    </source>
</evidence>
<dbReference type="GO" id="GO:0015031">
    <property type="term" value="P:protein transport"/>
    <property type="evidence" value="ECO:0007669"/>
    <property type="project" value="UniProtKB-KW"/>
</dbReference>
<comment type="subcellular location">
    <subcellularLocation>
        <location evidence="1">Endosome membrane</location>
    </subcellularLocation>
</comment>
<evidence type="ECO:0000256" key="1">
    <source>
        <dbReference type="ARBA" id="ARBA00004608"/>
    </source>
</evidence>
<dbReference type="GO" id="GO:0006900">
    <property type="term" value="P:vesicle budding from membrane"/>
    <property type="evidence" value="ECO:0007669"/>
    <property type="project" value="TreeGrafter"/>
</dbReference>
<gene>
    <name evidence="9" type="ORF">CJN711_LOCUS1569</name>
    <name evidence="10" type="ORF">KQP761_LOCUS37259</name>
    <name evidence="13" type="ORF">MBJ925_LOCUS34109</name>
    <name evidence="15" type="ORF">OVN521_LOCUS1631</name>
    <name evidence="14" type="ORF">UXM345_LOCUS1144</name>
    <name evidence="12" type="ORF">WKI299_LOCUS11538</name>
    <name evidence="11" type="ORF">XDN619_LOCUS6713</name>
</gene>
<dbReference type="EMBL" id="CAJOBF010000059">
    <property type="protein sequence ID" value="CAF3736263.1"/>
    <property type="molecule type" value="Genomic_DNA"/>
</dbReference>
<evidence type="ECO:0000256" key="3">
    <source>
        <dbReference type="ARBA" id="ARBA00022448"/>
    </source>
</evidence>
<evidence type="ECO:0000313" key="11">
    <source>
        <dbReference type="EMBL" id="CAF2041160.1"/>
    </source>
</evidence>
<evidence type="ECO:0000256" key="2">
    <source>
        <dbReference type="ARBA" id="ARBA00006190"/>
    </source>
</evidence>
<dbReference type="GO" id="GO:0032511">
    <property type="term" value="P:late endosome to vacuole transport via multivesicular body sorting pathway"/>
    <property type="evidence" value="ECO:0007669"/>
    <property type="project" value="TreeGrafter"/>
</dbReference>
<dbReference type="Gene3D" id="1.10.287.1060">
    <property type="entry name" value="ESAT-6-like"/>
    <property type="match status" value="1"/>
</dbReference>
<dbReference type="Proteomes" id="UP000663824">
    <property type="component" value="Unassembled WGS sequence"/>
</dbReference>
<evidence type="ECO:0000313" key="15">
    <source>
        <dbReference type="EMBL" id="CAF3760039.1"/>
    </source>
</evidence>
<evidence type="ECO:0000313" key="13">
    <source>
        <dbReference type="EMBL" id="CAF2176467.1"/>
    </source>
</evidence>
<reference evidence="9" key="1">
    <citation type="submission" date="2021-02" db="EMBL/GenBank/DDBJ databases">
        <authorList>
            <person name="Nowell W R."/>
        </authorList>
    </citation>
    <scope>NUCLEOTIDE SEQUENCE</scope>
</reference>
<evidence type="ECO:0000313" key="12">
    <source>
        <dbReference type="EMBL" id="CAF2058002.1"/>
    </source>
</evidence>
<dbReference type="EMBL" id="CAJNRE010018728">
    <property type="protein sequence ID" value="CAF2176467.1"/>
    <property type="molecule type" value="Genomic_DNA"/>
</dbReference>
<organism evidence="9 16">
    <name type="scientific">Rotaria magnacalcarata</name>
    <dbReference type="NCBI Taxonomy" id="392030"/>
    <lineage>
        <taxon>Eukaryota</taxon>
        <taxon>Metazoa</taxon>
        <taxon>Spiralia</taxon>
        <taxon>Gnathifera</taxon>
        <taxon>Rotifera</taxon>
        <taxon>Eurotatoria</taxon>
        <taxon>Bdelloidea</taxon>
        <taxon>Philodinida</taxon>
        <taxon>Philodinidae</taxon>
        <taxon>Rotaria</taxon>
    </lineage>
</organism>
<dbReference type="Proteomes" id="UP000663855">
    <property type="component" value="Unassembled WGS sequence"/>
</dbReference>
<dbReference type="EMBL" id="CAJNOV010000104">
    <property type="protein sequence ID" value="CAF0985338.1"/>
    <property type="molecule type" value="Genomic_DNA"/>
</dbReference>
<evidence type="ECO:0000256" key="4">
    <source>
        <dbReference type="ARBA" id="ARBA00022753"/>
    </source>
</evidence>
<keyword evidence="7" id="KW-0175">Coiled coil</keyword>
<evidence type="ECO:0000313" key="17">
    <source>
        <dbReference type="Proteomes" id="UP000663866"/>
    </source>
</evidence>
<keyword evidence="4" id="KW-0967">Endosome</keyword>
<dbReference type="Proteomes" id="UP000663834">
    <property type="component" value="Unassembled WGS sequence"/>
</dbReference>
<dbReference type="Pfam" id="PF03357">
    <property type="entry name" value="Snf7"/>
    <property type="match status" value="1"/>
</dbReference>
<dbReference type="EMBL" id="CAJNRG010001928">
    <property type="protein sequence ID" value="CAF2041160.1"/>
    <property type="molecule type" value="Genomic_DNA"/>
</dbReference>
<dbReference type="AlphaFoldDB" id="A0A814FGA8"/>
<keyword evidence="3" id="KW-0813">Transport</keyword>
<evidence type="ECO:0000256" key="7">
    <source>
        <dbReference type="SAM" id="Coils"/>
    </source>
</evidence>
<proteinExistence type="inferred from homology"/>
<dbReference type="EMBL" id="CAJOBG010000115">
    <property type="protein sequence ID" value="CAF3760039.1"/>
    <property type="molecule type" value="Genomic_DNA"/>
</dbReference>
<evidence type="ECO:0000313" key="14">
    <source>
        <dbReference type="EMBL" id="CAF3736263.1"/>
    </source>
</evidence>
<protein>
    <recommendedName>
        <fullName evidence="18">Charged multivesicular body protein 6</fullName>
    </recommendedName>
</protein>
<dbReference type="Proteomes" id="UP000663856">
    <property type="component" value="Unassembled WGS sequence"/>
</dbReference>
<feature type="region of interest" description="Disordered" evidence="8">
    <location>
        <begin position="178"/>
        <end position="211"/>
    </location>
</feature>
<dbReference type="PANTHER" id="PTHR22761:SF5">
    <property type="entry name" value="CHARGED MULTIVESICULAR BODY PROTEIN 6"/>
    <property type="match status" value="1"/>
</dbReference>
<keyword evidence="5" id="KW-0653">Protein transport</keyword>